<dbReference type="EMBL" id="JBHTIZ010000013">
    <property type="protein sequence ID" value="MFD0983991.1"/>
    <property type="molecule type" value="Genomic_DNA"/>
</dbReference>
<dbReference type="Gene3D" id="1.10.443.10">
    <property type="entry name" value="Intergrase catalytic core"/>
    <property type="match status" value="1"/>
</dbReference>
<gene>
    <name evidence="5" type="ORF">ACFQ0S_05815</name>
</gene>
<dbReference type="Pfam" id="PF00589">
    <property type="entry name" value="Phage_integrase"/>
    <property type="match status" value="1"/>
</dbReference>
<organism evidence="5 6">
    <name type="scientific">Flavobacterium myungsuense</name>
    <dbReference type="NCBI Taxonomy" id="651823"/>
    <lineage>
        <taxon>Bacteria</taxon>
        <taxon>Pseudomonadati</taxon>
        <taxon>Bacteroidota</taxon>
        <taxon>Flavobacteriia</taxon>
        <taxon>Flavobacteriales</taxon>
        <taxon>Flavobacteriaceae</taxon>
        <taxon>Flavobacterium</taxon>
    </lineage>
</organism>
<dbReference type="InterPro" id="IPR025269">
    <property type="entry name" value="SAM-like_dom"/>
</dbReference>
<comment type="similarity">
    <text evidence="1">Belongs to the 'phage' integrase family.</text>
</comment>
<name>A0ABW3J2P0_9FLAO</name>
<dbReference type="SUPFAM" id="SSF56349">
    <property type="entry name" value="DNA breaking-rejoining enzymes"/>
    <property type="match status" value="1"/>
</dbReference>
<evidence type="ECO:0000256" key="2">
    <source>
        <dbReference type="ARBA" id="ARBA00023125"/>
    </source>
</evidence>
<dbReference type="Gene3D" id="1.10.150.130">
    <property type="match status" value="1"/>
</dbReference>
<dbReference type="InterPro" id="IPR050090">
    <property type="entry name" value="Tyrosine_recombinase_XerCD"/>
</dbReference>
<accession>A0ABW3J2P0</accession>
<keyword evidence="2" id="KW-0238">DNA-binding</keyword>
<evidence type="ECO:0000313" key="5">
    <source>
        <dbReference type="EMBL" id="MFD0983991.1"/>
    </source>
</evidence>
<dbReference type="InterPro" id="IPR035386">
    <property type="entry name" value="Arm-DNA-bind_5"/>
</dbReference>
<reference evidence="6" key="1">
    <citation type="journal article" date="2019" name="Int. J. Syst. Evol. Microbiol.">
        <title>The Global Catalogue of Microorganisms (GCM) 10K type strain sequencing project: providing services to taxonomists for standard genome sequencing and annotation.</title>
        <authorList>
            <consortium name="The Broad Institute Genomics Platform"/>
            <consortium name="The Broad Institute Genome Sequencing Center for Infectious Disease"/>
            <person name="Wu L."/>
            <person name="Ma J."/>
        </authorList>
    </citation>
    <scope>NUCLEOTIDE SEQUENCE [LARGE SCALE GENOMIC DNA]</scope>
    <source>
        <strain evidence="6">CECT 7649</strain>
    </source>
</reference>
<evidence type="ECO:0000256" key="1">
    <source>
        <dbReference type="ARBA" id="ARBA00008857"/>
    </source>
</evidence>
<dbReference type="PANTHER" id="PTHR30349:SF64">
    <property type="entry name" value="PROPHAGE INTEGRASE INTD-RELATED"/>
    <property type="match status" value="1"/>
</dbReference>
<comment type="caution">
    <text evidence="5">The sequence shown here is derived from an EMBL/GenBank/DDBJ whole genome shotgun (WGS) entry which is preliminary data.</text>
</comment>
<dbReference type="InterPro" id="IPR013762">
    <property type="entry name" value="Integrase-like_cat_sf"/>
</dbReference>
<dbReference type="Pfam" id="PF13102">
    <property type="entry name" value="Phage_int_SAM_5"/>
    <property type="match status" value="1"/>
</dbReference>
<proteinExistence type="inferred from homology"/>
<protein>
    <submittedName>
        <fullName evidence="5">Site-specific integrase</fullName>
    </submittedName>
</protein>
<evidence type="ECO:0000313" key="6">
    <source>
        <dbReference type="Proteomes" id="UP001597051"/>
    </source>
</evidence>
<sequence length="409" mass="47355">MFYINRSRPTKNGDCPINMRITINGQSLAMFTKRYVQPEVWDGKLGMCKGKTSEALEVNRYMEAFKANAYNKYADLNALYDQATPELLRDAILCVNTSKSKTLCTVWEDHTHDLKLLIGKETSYANYQKYCTALKWMKQFLLEEYRVHDVPIKLINRQMVVKFEVFLRTKKMCNYNTTIKYLQNFKRIVMIGFKNGWLKINPFADFKLTLREVDRPYLTEKELQNIMDLEIMIPRLELVRDLFVFSCFSGLAYADLFKLKASEIECDPKGVLWIRTRRQKTKVKAQIPLLNVPTFIIEKYTDLSILKAEEKVLPVISNQKLNAYLKEIQTLIGLEKSLTFHVARHTFATTVTMMNGVPIESVSRMLGHKDIKSTQHYARIVDTKIGNDMTDLALKMGSRLSFPKAAASV</sequence>
<keyword evidence="6" id="KW-1185">Reference proteome</keyword>
<feature type="domain" description="Tyr recombinase" evidence="4">
    <location>
        <begin position="213"/>
        <end position="391"/>
    </location>
</feature>
<dbReference type="InterPro" id="IPR002104">
    <property type="entry name" value="Integrase_catalytic"/>
</dbReference>
<dbReference type="PANTHER" id="PTHR30349">
    <property type="entry name" value="PHAGE INTEGRASE-RELATED"/>
    <property type="match status" value="1"/>
</dbReference>
<dbReference type="Proteomes" id="UP001597051">
    <property type="component" value="Unassembled WGS sequence"/>
</dbReference>
<evidence type="ECO:0000259" key="4">
    <source>
        <dbReference type="PROSITE" id="PS51898"/>
    </source>
</evidence>
<keyword evidence="3" id="KW-0233">DNA recombination</keyword>
<dbReference type="InterPro" id="IPR010998">
    <property type="entry name" value="Integrase_recombinase_N"/>
</dbReference>
<dbReference type="RefSeq" id="WP_379819064.1">
    <property type="nucleotide sequence ID" value="NZ_JBHTIZ010000013.1"/>
</dbReference>
<evidence type="ECO:0000256" key="3">
    <source>
        <dbReference type="ARBA" id="ARBA00023172"/>
    </source>
</evidence>
<dbReference type="CDD" id="cd01185">
    <property type="entry name" value="INTN1_C_like"/>
    <property type="match status" value="1"/>
</dbReference>
<dbReference type="InterPro" id="IPR011010">
    <property type="entry name" value="DNA_brk_join_enz"/>
</dbReference>
<dbReference type="Pfam" id="PF17293">
    <property type="entry name" value="Arm-DNA-bind_5"/>
    <property type="match status" value="1"/>
</dbReference>
<dbReference type="PROSITE" id="PS51898">
    <property type="entry name" value="TYR_RECOMBINASE"/>
    <property type="match status" value="1"/>
</dbReference>